<dbReference type="InterPro" id="IPR013431">
    <property type="entry name" value="Delta_60_rpt"/>
</dbReference>
<dbReference type="Gene3D" id="2.80.10.50">
    <property type="match status" value="2"/>
</dbReference>
<feature type="signal peptide" evidence="1">
    <location>
        <begin position="1"/>
        <end position="21"/>
    </location>
</feature>
<protein>
    <recommendedName>
        <fullName evidence="4">Delta-60 repeat protein</fullName>
    </recommendedName>
</protein>
<evidence type="ECO:0000313" key="3">
    <source>
        <dbReference type="Proteomes" id="UP001165498"/>
    </source>
</evidence>
<evidence type="ECO:0000313" key="2">
    <source>
        <dbReference type="EMBL" id="MCQ4164589.1"/>
    </source>
</evidence>
<dbReference type="SUPFAM" id="SSF101898">
    <property type="entry name" value="NHL repeat"/>
    <property type="match status" value="1"/>
</dbReference>
<dbReference type="EMBL" id="JANFQO010000005">
    <property type="protein sequence ID" value="MCQ4164589.1"/>
    <property type="molecule type" value="Genomic_DNA"/>
</dbReference>
<reference evidence="2" key="1">
    <citation type="submission" date="2022-07" db="EMBL/GenBank/DDBJ databases">
        <title>Tahibacter sp., a new gammaproteobacterium isolated from the silt sample collected at pig farm.</title>
        <authorList>
            <person name="Chen H."/>
        </authorList>
    </citation>
    <scope>NUCLEOTIDE SEQUENCE</scope>
    <source>
        <strain evidence="2">P2K</strain>
    </source>
</reference>
<gene>
    <name evidence="2" type="ORF">NM961_07685</name>
</gene>
<dbReference type="Pfam" id="PF17164">
    <property type="entry name" value="DUF5122"/>
    <property type="match status" value="1"/>
</dbReference>
<comment type="caution">
    <text evidence="2">The sequence shown here is derived from an EMBL/GenBank/DDBJ whole genome shotgun (WGS) entry which is preliminary data.</text>
</comment>
<proteinExistence type="predicted"/>
<evidence type="ECO:0000256" key="1">
    <source>
        <dbReference type="SAM" id="SignalP"/>
    </source>
</evidence>
<dbReference type="RefSeq" id="WP_255913426.1">
    <property type="nucleotide sequence ID" value="NZ_JANFQO010000005.1"/>
</dbReference>
<feature type="chain" id="PRO_5046113559" description="Delta-60 repeat protein" evidence="1">
    <location>
        <begin position="22"/>
        <end position="472"/>
    </location>
</feature>
<name>A0ABT1QQP5_9GAMM</name>
<keyword evidence="3" id="KW-1185">Reference proteome</keyword>
<organism evidence="2 3">
    <name type="scientific">Tahibacter harae</name>
    <dbReference type="NCBI Taxonomy" id="2963937"/>
    <lineage>
        <taxon>Bacteria</taxon>
        <taxon>Pseudomonadati</taxon>
        <taxon>Pseudomonadota</taxon>
        <taxon>Gammaproteobacteria</taxon>
        <taxon>Lysobacterales</taxon>
        <taxon>Rhodanobacteraceae</taxon>
        <taxon>Tahibacter</taxon>
    </lineage>
</organism>
<dbReference type="Proteomes" id="UP001165498">
    <property type="component" value="Unassembled WGS sequence"/>
</dbReference>
<sequence length="472" mass="49603">MRQFLLAAALACSALGGGAAAADGALDPSFGTDGEFPGYGFYANPNGTPNFSLDTVGGVLQRPDGKLWLAGRMRAPGAYRLSLYRVGANGYPDVDFGELGLRSVIGPCADFNVSNAVLDAEGRVVLAINGCPDFMVYRFLPNGDLDSSLAGSGVLTVPFDQGGDNEDFSQQVAVAANGDIIVAGTVTTAGTTQLGIIRYSDAGQPVAAFGSAGKVQLPFEWSVPEIRGVNGLHLMADGRIVVTGAISQSSQAVSDKKQFVVRLLANGSMDPSFGNVSAGISKINLKSPLGLSESPWSYASLLESDGRVIQVGKIQSNQVSSDGDIFLLRWRADGQLDTSIGANGVRQYALDFAGPNPAEPRYNWEAARAITRQANGNYLILASSNSNQGEYVATALLRLKRNFGVDTSFGNGGKIQHLVQISTTGQHGLNGDALLLQRGRIVVGGTAFTGLNGRTQMMFGMQHDEIFADTFD</sequence>
<evidence type="ECO:0008006" key="4">
    <source>
        <dbReference type="Google" id="ProtNLM"/>
    </source>
</evidence>
<accession>A0ABT1QQP5</accession>
<dbReference type="NCBIfam" id="TIGR02608">
    <property type="entry name" value="delta_60_rpt"/>
    <property type="match status" value="5"/>
</dbReference>
<keyword evidence="1" id="KW-0732">Signal</keyword>